<evidence type="ECO:0000259" key="3">
    <source>
        <dbReference type="PROSITE" id="PS50118"/>
    </source>
</evidence>
<reference evidence="4" key="3">
    <citation type="submission" date="2025-09" db="UniProtKB">
        <authorList>
            <consortium name="Ensembl"/>
        </authorList>
    </citation>
    <scope>IDENTIFICATION</scope>
</reference>
<protein>
    <recommendedName>
        <fullName evidence="3">HMG box domain-containing protein</fullName>
    </recommendedName>
</protein>
<feature type="compositionally biased region" description="Low complexity" evidence="2">
    <location>
        <begin position="14"/>
        <end position="28"/>
    </location>
</feature>
<feature type="region of interest" description="Disordered" evidence="2">
    <location>
        <begin position="60"/>
        <end position="79"/>
    </location>
</feature>
<feature type="compositionally biased region" description="Basic and acidic residues" evidence="2">
    <location>
        <begin position="175"/>
        <end position="186"/>
    </location>
</feature>
<organism evidence="4 5">
    <name type="scientific">Pygocentrus nattereri</name>
    <name type="common">Red-bellied piranha</name>
    <dbReference type="NCBI Taxonomy" id="42514"/>
    <lineage>
        <taxon>Eukaryota</taxon>
        <taxon>Metazoa</taxon>
        <taxon>Chordata</taxon>
        <taxon>Craniata</taxon>
        <taxon>Vertebrata</taxon>
        <taxon>Euteleostomi</taxon>
        <taxon>Actinopterygii</taxon>
        <taxon>Neopterygii</taxon>
        <taxon>Teleostei</taxon>
        <taxon>Ostariophysi</taxon>
        <taxon>Characiformes</taxon>
        <taxon>Characoidei</taxon>
        <taxon>Pygocentrus</taxon>
    </lineage>
</organism>
<evidence type="ECO:0000313" key="4">
    <source>
        <dbReference type="Ensembl" id="ENSPNAP00000064703.1"/>
    </source>
</evidence>
<evidence type="ECO:0000256" key="2">
    <source>
        <dbReference type="SAM" id="MobiDB-lite"/>
    </source>
</evidence>
<dbReference type="Proteomes" id="UP001501920">
    <property type="component" value="Chromosome 16"/>
</dbReference>
<keyword evidence="5" id="KW-1185">Reference proteome</keyword>
<sequence>MGSSDKGMCFIDKSNSNTHTDSSDSYYSALLPATSSSRTGSSVDQESPCQGLGSQCSVCEDRTGSEDGSLGSNDLDTPPSGSFLLKDRMLGILPSLGNKQLPASPTLPQTPVLPFLPLLGAGEGLNLSPSLLTSPARDLSHPLLPNRQEELQTLFEDVWVTSKPTDLKAPSLQRKSPDESEDDRGSDYINWTPKQCIPERTATKARRRRFFNKSQDVTNPNLKKKCVNGFIMFCRVNRRLYLRTHPGTPSTVVTKELAKLWHIMPKQERRLYCLKARHFSRQQNRNVRSEGWEADEEAEDFILSPLNMLLAHRDLYFASRGKP</sequence>
<dbReference type="PROSITE" id="PS50118">
    <property type="entry name" value="HMG_BOX_2"/>
    <property type="match status" value="1"/>
</dbReference>
<feature type="DNA-binding region" description="HMG box" evidence="1">
    <location>
        <begin position="223"/>
        <end position="291"/>
    </location>
</feature>
<feature type="domain" description="HMG box" evidence="3">
    <location>
        <begin position="223"/>
        <end position="291"/>
    </location>
</feature>
<dbReference type="PANTHER" id="PTHR47658">
    <property type="entry name" value="HIGH MOBILITY GROUP B PROTEIN 12-RELATED"/>
    <property type="match status" value="1"/>
</dbReference>
<dbReference type="Ensembl" id="ENSPNAT00000046181.1">
    <property type="protein sequence ID" value="ENSPNAP00000064703.1"/>
    <property type="gene ID" value="ENSPNAG00000033582.1"/>
</dbReference>
<dbReference type="CDD" id="cd21977">
    <property type="entry name" value="HMG-box_BHMG1"/>
    <property type="match status" value="1"/>
</dbReference>
<dbReference type="InterPro" id="IPR036910">
    <property type="entry name" value="HMG_box_dom_sf"/>
</dbReference>
<dbReference type="PANTHER" id="PTHR47658:SF1">
    <property type="entry name" value="MEIOSIS INITIATOR PROTEIN"/>
    <property type="match status" value="1"/>
</dbReference>
<evidence type="ECO:0000313" key="5">
    <source>
        <dbReference type="Proteomes" id="UP001501920"/>
    </source>
</evidence>
<dbReference type="GeneTree" id="ENSGT00940000175813"/>
<gene>
    <name evidence="4" type="primary">EDARADD</name>
</gene>
<evidence type="ECO:0000256" key="1">
    <source>
        <dbReference type="PROSITE-ProRule" id="PRU00267"/>
    </source>
</evidence>
<reference evidence="4 5" key="1">
    <citation type="submission" date="2020-10" db="EMBL/GenBank/DDBJ databases">
        <title>Pygocentrus nattereri (red-bellied piranha) genome, fPygNat1, primary haplotype.</title>
        <authorList>
            <person name="Myers G."/>
            <person name="Meyer A."/>
            <person name="Karagic N."/>
            <person name="Pippel M."/>
            <person name="Winkler S."/>
            <person name="Tracey A."/>
            <person name="Wood J."/>
            <person name="Formenti G."/>
            <person name="Howe K."/>
            <person name="Fedrigo O."/>
            <person name="Jarvis E.D."/>
        </authorList>
    </citation>
    <scope>NUCLEOTIDE SEQUENCE [LARGE SCALE GENOMIC DNA]</scope>
</reference>
<dbReference type="AlphaFoldDB" id="A0AAR2KK44"/>
<feature type="compositionally biased region" description="Polar residues" evidence="2">
    <location>
        <begin position="33"/>
        <end position="54"/>
    </location>
</feature>
<dbReference type="GO" id="GO:0005634">
    <property type="term" value="C:nucleus"/>
    <property type="evidence" value="ECO:0007669"/>
    <property type="project" value="UniProtKB-UniRule"/>
</dbReference>
<reference evidence="4" key="2">
    <citation type="submission" date="2025-08" db="UniProtKB">
        <authorList>
            <consortium name="Ensembl"/>
        </authorList>
    </citation>
    <scope>IDENTIFICATION</scope>
</reference>
<dbReference type="InterPro" id="IPR009071">
    <property type="entry name" value="HMG_box_dom"/>
</dbReference>
<keyword evidence="1" id="KW-0539">Nucleus</keyword>
<name>A0AAR2KK44_PYGNA</name>
<feature type="region of interest" description="Disordered" evidence="2">
    <location>
        <begin position="168"/>
        <end position="190"/>
    </location>
</feature>
<proteinExistence type="predicted"/>
<dbReference type="Pfam" id="PF00505">
    <property type="entry name" value="HMG_box"/>
    <property type="match status" value="1"/>
</dbReference>
<accession>A0AAR2KK44</accession>
<dbReference type="Gene3D" id="1.10.30.10">
    <property type="entry name" value="High mobility group box domain"/>
    <property type="match status" value="1"/>
</dbReference>
<dbReference type="SUPFAM" id="SSF47095">
    <property type="entry name" value="HMG-box"/>
    <property type="match status" value="1"/>
</dbReference>
<keyword evidence="1" id="KW-0238">DNA-binding</keyword>
<feature type="region of interest" description="Disordered" evidence="2">
    <location>
        <begin position="1"/>
        <end position="54"/>
    </location>
</feature>
<dbReference type="GO" id="GO:0003677">
    <property type="term" value="F:DNA binding"/>
    <property type="evidence" value="ECO:0007669"/>
    <property type="project" value="UniProtKB-UniRule"/>
</dbReference>